<dbReference type="InterPro" id="IPR029063">
    <property type="entry name" value="SAM-dependent_MTases_sf"/>
</dbReference>
<protein>
    <recommendedName>
        <fullName evidence="3">Methyltransferase</fullName>
    </recommendedName>
</protein>
<dbReference type="GO" id="GO:0006601">
    <property type="term" value="P:creatine biosynthetic process"/>
    <property type="evidence" value="ECO:0007669"/>
    <property type="project" value="TreeGrafter"/>
</dbReference>
<dbReference type="CDD" id="cd02440">
    <property type="entry name" value="AdoMet_MTases"/>
    <property type="match status" value="1"/>
</dbReference>
<dbReference type="GO" id="GO:0005737">
    <property type="term" value="C:cytoplasm"/>
    <property type="evidence" value="ECO:0007669"/>
    <property type="project" value="TreeGrafter"/>
</dbReference>
<evidence type="ECO:0000313" key="1">
    <source>
        <dbReference type="EMBL" id="KUJ44195.1"/>
    </source>
</evidence>
<dbReference type="Proteomes" id="UP000053246">
    <property type="component" value="Unassembled WGS sequence"/>
</dbReference>
<dbReference type="AlphaFoldDB" id="A0A9X0HZU8"/>
<evidence type="ECO:0008006" key="3">
    <source>
        <dbReference type="Google" id="ProtNLM"/>
    </source>
</evidence>
<dbReference type="InterPro" id="IPR051038">
    <property type="entry name" value="RMT2/GAMT_Mtase"/>
</dbReference>
<dbReference type="SUPFAM" id="SSF53335">
    <property type="entry name" value="S-adenosyl-L-methionine-dependent methyltransferases"/>
    <property type="match status" value="1"/>
</dbReference>
<comment type="caution">
    <text evidence="1">The sequence shown here is derived from an EMBL/GenBank/DDBJ whole genome shotgun (WGS) entry which is preliminary data.</text>
</comment>
<proteinExistence type="predicted"/>
<dbReference type="PANTHER" id="PTHR32379:SF1">
    <property type="entry name" value="GUANIDINOACETATE N-METHYLTRANSFERASE"/>
    <property type="match status" value="1"/>
</dbReference>
<name>A0A9X0HZU8_9ACTN</name>
<gene>
    <name evidence="1" type="ORF">ADL17_13275</name>
</gene>
<keyword evidence="2" id="KW-1185">Reference proteome</keyword>
<dbReference type="RefSeq" id="WP_013733366.1">
    <property type="nucleotide sequence ID" value="NZ_LMWI01000002.1"/>
</dbReference>
<sequence>MTSTPDISLVHDANGGVTLLIDGVQAMQGWEAELMWRSADLLCADGGDFLEVGLGLGYSALRIAGHPGTRRHTVIEKHADVIDLFRTGHPAVPGNLEIVHADFFDHLERLPQAAYDGIFFDPELPRDLFEDRALLDEFMPRLINALRPGGRFVPMFALDGAVPDAATCTTTPAAMLDRYLRYFDRVEMVRHPYRAYVGTEYTPSDSGDAFILCFGRA</sequence>
<dbReference type="PANTHER" id="PTHR32379">
    <property type="entry name" value="GUANIDINOACETATE N-METHYLTRANSFERASE"/>
    <property type="match status" value="1"/>
</dbReference>
<organism evidence="1 2">
    <name type="scientific">Micromonospora maris</name>
    <dbReference type="NCBI Taxonomy" id="1003110"/>
    <lineage>
        <taxon>Bacteria</taxon>
        <taxon>Bacillati</taxon>
        <taxon>Actinomycetota</taxon>
        <taxon>Actinomycetes</taxon>
        <taxon>Micromonosporales</taxon>
        <taxon>Micromonosporaceae</taxon>
        <taxon>Micromonospora</taxon>
    </lineage>
</organism>
<dbReference type="OMA" id="MWASADM"/>
<reference evidence="1 2" key="1">
    <citation type="submission" date="2015-10" db="EMBL/GenBank/DDBJ databases">
        <authorList>
            <person name="Ju K.-S."/>
            <person name="Doroghazi J.R."/>
            <person name="Metcalf W.W."/>
        </authorList>
    </citation>
    <scope>NUCLEOTIDE SEQUENCE [LARGE SCALE GENOMIC DNA]</scope>
    <source>
        <strain evidence="1 2">NRRL B-24793</strain>
    </source>
</reference>
<dbReference type="Gene3D" id="3.40.50.150">
    <property type="entry name" value="Vaccinia Virus protein VP39"/>
    <property type="match status" value="1"/>
</dbReference>
<dbReference type="EMBL" id="LMWI01000002">
    <property type="protein sequence ID" value="KUJ44195.1"/>
    <property type="molecule type" value="Genomic_DNA"/>
</dbReference>
<evidence type="ECO:0000313" key="2">
    <source>
        <dbReference type="Proteomes" id="UP000053246"/>
    </source>
</evidence>
<dbReference type="GO" id="GO:0030731">
    <property type="term" value="F:guanidinoacetate N-methyltransferase activity"/>
    <property type="evidence" value="ECO:0007669"/>
    <property type="project" value="TreeGrafter"/>
</dbReference>
<accession>A0A9X0HZU8</accession>